<dbReference type="RefSeq" id="WP_077837773.1">
    <property type="nucleotide sequence ID" value="NZ_JABTAE010000001.1"/>
</dbReference>
<dbReference type="EMBL" id="LZZI01000012">
    <property type="protein sequence ID" value="OOM63441.1"/>
    <property type="molecule type" value="Genomic_DNA"/>
</dbReference>
<dbReference type="Gene3D" id="1.50.10.100">
    <property type="entry name" value="Chondroitin AC/alginate lyase"/>
    <property type="match status" value="1"/>
</dbReference>
<sequence length="568" mass="66691">MKYYYNKIEKNYVNEPLMDEIEKYAEIILEGDIPQISYNSYAHFYKNGSRKEFEHEYFERRKQLTALGLYLQLNNSRKAIDYFQELLWAISNEFSWCLAAHLSYGEDSFEGKPSEVIDLFSAETAQTLCEILIIHEDKLDNILCNHIKKQIRDRVIYPFMNRDWEWETAAHNWSAVCSGCIGIVALLIEKEEKQKLILDKVEKALDYYIKGFGDDGVTLEGIGYWSYGFGYYIYYKALKNTIYSQVDEKYKDKVKAIANFPQSIQISEEEFVPFSDVPPNMTLPSGLISYLYNEYNINVPLIKKISSFDFDHCYRWAHISRNLWWTSEKVLDKKLTNISCYFEDAQWMIHRKDKMFFAIKGGSNYEPHNHNDVGSFIAAIDGEIILTDLGAGAYSKGYFGSERYTYTHTRSSWHSVPIINNHEQEETKEKSVIIKHRVTNKSVNFELELSAVYPSVEIDKFYRKVDFENDKCAVVIEDTILLQDTISINEGFISYIRPEFIKDGEIVWRGTKGNIILRYNHILFDYLIEEQEVTNHYNEVVSVYRLGLIMTNKSKESITQFKIYYQIE</sequence>
<dbReference type="GO" id="GO:0030313">
    <property type="term" value="C:cell envelope"/>
    <property type="evidence" value="ECO:0007669"/>
    <property type="project" value="UniProtKB-SubCell"/>
</dbReference>
<dbReference type="InterPro" id="IPR008929">
    <property type="entry name" value="Chondroitin_lyas"/>
</dbReference>
<protein>
    <submittedName>
        <fullName evidence="3">Heparinase II/III-like protein</fullName>
    </submittedName>
</protein>
<dbReference type="Proteomes" id="UP000190973">
    <property type="component" value="Unassembled WGS sequence"/>
</dbReference>
<reference evidence="3 4" key="1">
    <citation type="submission" date="2016-05" db="EMBL/GenBank/DDBJ databases">
        <title>Microbial solvent formation.</title>
        <authorList>
            <person name="Poehlein A."/>
            <person name="Montoya Solano J.D."/>
            <person name="Flitsch S."/>
            <person name="Krabben P."/>
            <person name="Duerre P."/>
            <person name="Daniel R."/>
        </authorList>
    </citation>
    <scope>NUCLEOTIDE SEQUENCE [LARGE SCALE GENOMIC DNA]</scope>
    <source>
        <strain evidence="3 4">DSM 53</strain>
    </source>
</reference>
<evidence type="ECO:0000313" key="4">
    <source>
        <dbReference type="Proteomes" id="UP000190973"/>
    </source>
</evidence>
<dbReference type="InterPro" id="IPR012480">
    <property type="entry name" value="Hepar_II_III_C"/>
</dbReference>
<accession>A0A1S8SD80</accession>
<comment type="caution">
    <text evidence="3">The sequence shown here is derived from an EMBL/GenBank/DDBJ whole genome shotgun (WGS) entry which is preliminary data.</text>
</comment>
<gene>
    <name evidence="3" type="ORF">CLBCK_10050</name>
</gene>
<dbReference type="AlphaFoldDB" id="A0A1S8SD80"/>
<evidence type="ECO:0000259" key="2">
    <source>
        <dbReference type="Pfam" id="PF07940"/>
    </source>
</evidence>
<dbReference type="Gene3D" id="2.70.98.70">
    <property type="match status" value="1"/>
</dbReference>
<comment type="subcellular location">
    <subcellularLocation>
        <location evidence="1">Cell envelope</location>
    </subcellularLocation>
</comment>
<organism evidence="3 4">
    <name type="scientific">Clostridium beijerinckii</name>
    <name type="common">Clostridium MP</name>
    <dbReference type="NCBI Taxonomy" id="1520"/>
    <lineage>
        <taxon>Bacteria</taxon>
        <taxon>Bacillati</taxon>
        <taxon>Bacillota</taxon>
        <taxon>Clostridia</taxon>
        <taxon>Eubacteriales</taxon>
        <taxon>Clostridiaceae</taxon>
        <taxon>Clostridium</taxon>
    </lineage>
</organism>
<dbReference type="GO" id="GO:0016829">
    <property type="term" value="F:lyase activity"/>
    <property type="evidence" value="ECO:0007669"/>
    <property type="project" value="InterPro"/>
</dbReference>
<dbReference type="PANTHER" id="PTHR38045:SF1">
    <property type="entry name" value="HEPARINASE II_III-LIKE PROTEIN"/>
    <property type="match status" value="1"/>
</dbReference>
<evidence type="ECO:0000313" key="3">
    <source>
        <dbReference type="EMBL" id="OOM63441.1"/>
    </source>
</evidence>
<feature type="domain" description="Heparinase II/III-like C-terminal" evidence="2">
    <location>
        <begin position="341"/>
        <end position="487"/>
    </location>
</feature>
<name>A0A1S8SD80_CLOBE</name>
<dbReference type="Pfam" id="PF07940">
    <property type="entry name" value="Hepar_II_III_C"/>
    <property type="match status" value="1"/>
</dbReference>
<evidence type="ECO:0000256" key="1">
    <source>
        <dbReference type="ARBA" id="ARBA00004196"/>
    </source>
</evidence>
<dbReference type="SUPFAM" id="SSF48230">
    <property type="entry name" value="Chondroitin AC/alginate lyase"/>
    <property type="match status" value="1"/>
</dbReference>
<proteinExistence type="predicted"/>
<dbReference type="PANTHER" id="PTHR38045">
    <property type="entry name" value="CHROMOSOME 1, WHOLE GENOME SHOTGUN SEQUENCE"/>
    <property type="match status" value="1"/>
</dbReference>